<feature type="region of interest" description="Disordered" evidence="1">
    <location>
        <begin position="151"/>
        <end position="177"/>
    </location>
</feature>
<dbReference type="PRINTS" id="PR00014">
    <property type="entry name" value="FNTYPEIII"/>
</dbReference>
<dbReference type="Gene3D" id="2.60.40.10">
    <property type="entry name" value="Immunoglobulins"/>
    <property type="match status" value="2"/>
</dbReference>
<dbReference type="CDD" id="cd00063">
    <property type="entry name" value="FN3"/>
    <property type="match status" value="2"/>
</dbReference>
<keyword evidence="4" id="KW-1185">Reference proteome</keyword>
<dbReference type="InterPro" id="IPR050713">
    <property type="entry name" value="RTP_Phos/Ushers"/>
</dbReference>
<feature type="domain" description="Fibronectin type-III" evidence="2">
    <location>
        <begin position="1"/>
        <end position="62"/>
    </location>
</feature>
<dbReference type="PROSITE" id="PS50853">
    <property type="entry name" value="FN3"/>
    <property type="match status" value="2"/>
</dbReference>
<dbReference type="PANTHER" id="PTHR46957">
    <property type="entry name" value="CYTOKINE RECEPTOR"/>
    <property type="match status" value="1"/>
</dbReference>
<sequence length="177" mass="19601">MIVNNSRPDSDASVITISDPNQFEYLITNLKKWTEYRVWMQAGTVIGDGMKSEALFVRTDEDVPGAPQNVKVEVMNSTSIEVTWTPPDEKERHGIIRGYQIHVQNMNPENVNPNAAHIPHTIHNGEATRYVVGGLTPDTKYQVQVSAITRKGDGTRSTHEAVEMPGGVPNKPALLVK</sequence>
<dbReference type="EMBL" id="JACEEZ010011360">
    <property type="protein sequence ID" value="KAG0721325.1"/>
    <property type="molecule type" value="Genomic_DNA"/>
</dbReference>
<dbReference type="InterPro" id="IPR003961">
    <property type="entry name" value="FN3_dom"/>
</dbReference>
<proteinExistence type="predicted"/>
<dbReference type="Pfam" id="PF00041">
    <property type="entry name" value="fn3"/>
    <property type="match status" value="1"/>
</dbReference>
<feature type="domain" description="Fibronectin type-III" evidence="2">
    <location>
        <begin position="66"/>
        <end position="167"/>
    </location>
</feature>
<dbReference type="PANTHER" id="PTHR46957:SF3">
    <property type="entry name" value="CYTOKINE RECEPTOR"/>
    <property type="match status" value="1"/>
</dbReference>
<dbReference type="AlphaFoldDB" id="A0A8J4YHD0"/>
<evidence type="ECO:0000313" key="3">
    <source>
        <dbReference type="EMBL" id="KAG0721325.1"/>
    </source>
</evidence>
<dbReference type="InterPro" id="IPR036116">
    <property type="entry name" value="FN3_sf"/>
</dbReference>
<dbReference type="SUPFAM" id="SSF49265">
    <property type="entry name" value="Fibronectin type III"/>
    <property type="match status" value="1"/>
</dbReference>
<organism evidence="3 4">
    <name type="scientific">Chionoecetes opilio</name>
    <name type="common">Atlantic snow crab</name>
    <name type="synonym">Cancer opilio</name>
    <dbReference type="NCBI Taxonomy" id="41210"/>
    <lineage>
        <taxon>Eukaryota</taxon>
        <taxon>Metazoa</taxon>
        <taxon>Ecdysozoa</taxon>
        <taxon>Arthropoda</taxon>
        <taxon>Crustacea</taxon>
        <taxon>Multicrustacea</taxon>
        <taxon>Malacostraca</taxon>
        <taxon>Eumalacostraca</taxon>
        <taxon>Eucarida</taxon>
        <taxon>Decapoda</taxon>
        <taxon>Pleocyemata</taxon>
        <taxon>Brachyura</taxon>
        <taxon>Eubrachyura</taxon>
        <taxon>Majoidea</taxon>
        <taxon>Majidae</taxon>
        <taxon>Chionoecetes</taxon>
    </lineage>
</organism>
<dbReference type="GO" id="GO:0016020">
    <property type="term" value="C:membrane"/>
    <property type="evidence" value="ECO:0007669"/>
    <property type="project" value="UniProtKB-SubCell"/>
</dbReference>
<dbReference type="InterPro" id="IPR013783">
    <property type="entry name" value="Ig-like_fold"/>
</dbReference>
<comment type="caution">
    <text evidence="3">The sequence shown here is derived from an EMBL/GenBank/DDBJ whole genome shotgun (WGS) entry which is preliminary data.</text>
</comment>
<dbReference type="SMART" id="SM00060">
    <property type="entry name" value="FN3"/>
    <property type="match status" value="1"/>
</dbReference>
<evidence type="ECO:0000313" key="4">
    <source>
        <dbReference type="Proteomes" id="UP000770661"/>
    </source>
</evidence>
<protein>
    <submittedName>
        <fullName evidence="3">Tyrosine-protein phosphatase Lar</fullName>
    </submittedName>
</protein>
<accession>A0A8J4YHD0</accession>
<evidence type="ECO:0000259" key="2">
    <source>
        <dbReference type="PROSITE" id="PS50853"/>
    </source>
</evidence>
<dbReference type="OrthoDB" id="6376657at2759"/>
<feature type="compositionally biased region" description="Basic and acidic residues" evidence="1">
    <location>
        <begin position="151"/>
        <end position="162"/>
    </location>
</feature>
<name>A0A8J4YHD0_CHIOP</name>
<gene>
    <name evidence="3" type="primary">Lar_1</name>
    <name evidence="3" type="ORF">GWK47_006464</name>
</gene>
<dbReference type="FunFam" id="2.60.40.10:FF:000551">
    <property type="entry name" value="Protogenin A"/>
    <property type="match status" value="1"/>
</dbReference>
<evidence type="ECO:0000256" key="1">
    <source>
        <dbReference type="SAM" id="MobiDB-lite"/>
    </source>
</evidence>
<dbReference type="Proteomes" id="UP000770661">
    <property type="component" value="Unassembled WGS sequence"/>
</dbReference>
<reference evidence="3" key="1">
    <citation type="submission" date="2020-07" db="EMBL/GenBank/DDBJ databases">
        <title>The High-quality genome of the commercially important snow crab, Chionoecetes opilio.</title>
        <authorList>
            <person name="Jeong J.-H."/>
            <person name="Ryu S."/>
        </authorList>
    </citation>
    <scope>NUCLEOTIDE SEQUENCE</scope>
    <source>
        <strain evidence="3">MADBK_172401_WGS</strain>
        <tissue evidence="3">Digestive gland</tissue>
    </source>
</reference>